<gene>
    <name evidence="8" type="primary">COPT1</name>
    <name evidence="8" type="ORF">KSP39_PZI013436</name>
</gene>
<accession>A0AAP0BBU3</accession>
<dbReference type="PANTHER" id="PTHR12483">
    <property type="entry name" value="SOLUTE CARRIER FAMILY 31 COPPER TRANSPORTERS"/>
    <property type="match status" value="1"/>
</dbReference>
<dbReference type="Proteomes" id="UP001418222">
    <property type="component" value="Unassembled WGS sequence"/>
</dbReference>
<dbReference type="InterPro" id="IPR007274">
    <property type="entry name" value="Cop_transporter"/>
</dbReference>
<dbReference type="EMBL" id="JBBWWQ010000011">
    <property type="protein sequence ID" value="KAK8935409.1"/>
    <property type="molecule type" value="Genomic_DNA"/>
</dbReference>
<organism evidence="8 9">
    <name type="scientific">Platanthera zijinensis</name>
    <dbReference type="NCBI Taxonomy" id="2320716"/>
    <lineage>
        <taxon>Eukaryota</taxon>
        <taxon>Viridiplantae</taxon>
        <taxon>Streptophyta</taxon>
        <taxon>Embryophyta</taxon>
        <taxon>Tracheophyta</taxon>
        <taxon>Spermatophyta</taxon>
        <taxon>Magnoliopsida</taxon>
        <taxon>Liliopsida</taxon>
        <taxon>Asparagales</taxon>
        <taxon>Orchidaceae</taxon>
        <taxon>Orchidoideae</taxon>
        <taxon>Orchideae</taxon>
        <taxon>Orchidinae</taxon>
        <taxon>Platanthera</taxon>
    </lineage>
</organism>
<proteinExistence type="inferred from homology"/>
<evidence type="ECO:0000313" key="8">
    <source>
        <dbReference type="EMBL" id="KAK8935409.1"/>
    </source>
</evidence>
<protein>
    <recommendedName>
        <fullName evidence="7">Copper transport protein</fullName>
    </recommendedName>
</protein>
<comment type="caution">
    <text evidence="8">The sequence shown here is derived from an EMBL/GenBank/DDBJ whole genome shotgun (WGS) entry which is preliminary data.</text>
</comment>
<feature type="transmembrane region" description="Helical" evidence="7">
    <location>
        <begin position="35"/>
        <end position="62"/>
    </location>
</feature>
<evidence type="ECO:0000256" key="6">
    <source>
        <dbReference type="ARBA" id="ARBA00023136"/>
    </source>
</evidence>
<comment type="subcellular location">
    <subcellularLocation>
        <location evidence="7">Membrane</location>
        <topology evidence="7">Multi-pass membrane protein</topology>
    </subcellularLocation>
</comment>
<evidence type="ECO:0000256" key="3">
    <source>
        <dbReference type="ARBA" id="ARBA00022796"/>
    </source>
</evidence>
<dbReference type="Pfam" id="PF04145">
    <property type="entry name" value="Ctr"/>
    <property type="match status" value="1"/>
</dbReference>
<keyword evidence="9" id="KW-1185">Reference proteome</keyword>
<keyword evidence="4 7" id="KW-1133">Transmembrane helix</keyword>
<name>A0AAP0BBU3_9ASPA</name>
<dbReference type="AlphaFoldDB" id="A0AAP0BBU3"/>
<keyword evidence="2 7" id="KW-0812">Transmembrane</keyword>
<comment type="similarity">
    <text evidence="1 7">Belongs to the copper transporter (Ctr) (TC 1.A.56) family. SLC31A subfamily.</text>
</comment>
<keyword evidence="7" id="KW-0406">Ion transport</keyword>
<evidence type="ECO:0000256" key="1">
    <source>
        <dbReference type="ARBA" id="ARBA00006921"/>
    </source>
</evidence>
<keyword evidence="6 7" id="KW-0472">Membrane</keyword>
<evidence type="ECO:0000313" key="9">
    <source>
        <dbReference type="Proteomes" id="UP001418222"/>
    </source>
</evidence>
<keyword evidence="5 7" id="KW-0186">Copper</keyword>
<keyword evidence="7" id="KW-0813">Transport</keyword>
<evidence type="ECO:0000256" key="5">
    <source>
        <dbReference type="ARBA" id="ARBA00023008"/>
    </source>
</evidence>
<keyword evidence="3 7" id="KW-0187">Copper transport</keyword>
<evidence type="ECO:0000256" key="7">
    <source>
        <dbReference type="RuleBase" id="RU367022"/>
    </source>
</evidence>
<dbReference type="GO" id="GO:0005375">
    <property type="term" value="F:copper ion transmembrane transporter activity"/>
    <property type="evidence" value="ECO:0007669"/>
    <property type="project" value="UniProtKB-UniRule"/>
</dbReference>
<evidence type="ECO:0000256" key="4">
    <source>
        <dbReference type="ARBA" id="ARBA00022989"/>
    </source>
</evidence>
<dbReference type="PANTHER" id="PTHR12483:SF117">
    <property type="entry name" value="COPPER TRANSPORTER 3"/>
    <property type="match status" value="1"/>
</dbReference>
<reference evidence="8 9" key="1">
    <citation type="journal article" date="2022" name="Nat. Plants">
        <title>Genomes of leafy and leafless Platanthera orchids illuminate the evolution of mycoheterotrophy.</title>
        <authorList>
            <person name="Li M.H."/>
            <person name="Liu K.W."/>
            <person name="Li Z."/>
            <person name="Lu H.C."/>
            <person name="Ye Q.L."/>
            <person name="Zhang D."/>
            <person name="Wang J.Y."/>
            <person name="Li Y.F."/>
            <person name="Zhong Z.M."/>
            <person name="Liu X."/>
            <person name="Yu X."/>
            <person name="Liu D.K."/>
            <person name="Tu X.D."/>
            <person name="Liu B."/>
            <person name="Hao Y."/>
            <person name="Liao X.Y."/>
            <person name="Jiang Y.T."/>
            <person name="Sun W.H."/>
            <person name="Chen J."/>
            <person name="Chen Y.Q."/>
            <person name="Ai Y."/>
            <person name="Zhai J.W."/>
            <person name="Wu S.S."/>
            <person name="Zhou Z."/>
            <person name="Hsiao Y.Y."/>
            <person name="Wu W.L."/>
            <person name="Chen Y.Y."/>
            <person name="Lin Y.F."/>
            <person name="Hsu J.L."/>
            <person name="Li C.Y."/>
            <person name="Wang Z.W."/>
            <person name="Zhao X."/>
            <person name="Zhong W.Y."/>
            <person name="Ma X.K."/>
            <person name="Ma L."/>
            <person name="Huang J."/>
            <person name="Chen G.Z."/>
            <person name="Huang M.Z."/>
            <person name="Huang L."/>
            <person name="Peng D.H."/>
            <person name="Luo Y.B."/>
            <person name="Zou S.Q."/>
            <person name="Chen S.P."/>
            <person name="Lan S."/>
            <person name="Tsai W.C."/>
            <person name="Van de Peer Y."/>
            <person name="Liu Z.J."/>
        </authorList>
    </citation>
    <scope>NUCLEOTIDE SEQUENCE [LARGE SCALE GENOMIC DNA]</scope>
    <source>
        <strain evidence="8">Lor287</strain>
    </source>
</reference>
<sequence>MEGPMGNHDSTTHGAFFWSKHAEILFTGWPGSRGLAVYLLALFLVAAAAAAAEFLASFIRILSPRPTAGPGQRFLAGIAGAAVHALRMGLLYLVMLAVMSFNVGVLIAAVAGHALGFMVQGSGLGGRWLSDGLANGGDLGYGKL</sequence>
<evidence type="ECO:0000256" key="2">
    <source>
        <dbReference type="ARBA" id="ARBA00022692"/>
    </source>
</evidence>
<dbReference type="GO" id="GO:0005886">
    <property type="term" value="C:plasma membrane"/>
    <property type="evidence" value="ECO:0007669"/>
    <property type="project" value="TreeGrafter"/>
</dbReference>